<gene>
    <name evidence="1" type="ORF">JCGZ_12670</name>
</gene>
<accession>A0A067KDZ2</accession>
<evidence type="ECO:0000313" key="2">
    <source>
        <dbReference type="Proteomes" id="UP000027138"/>
    </source>
</evidence>
<dbReference type="AlphaFoldDB" id="A0A067KDZ2"/>
<evidence type="ECO:0000313" key="1">
    <source>
        <dbReference type="EMBL" id="KDP34322.1"/>
    </source>
</evidence>
<sequence>MKDPLALPAEPITRARAIKLQAALNAFVQEQISLELQDHSYARCEIELEEAPKFVMVLEVCKEADVISL</sequence>
<name>A0A067KDZ2_JATCU</name>
<reference evidence="1 2" key="1">
    <citation type="journal article" date="2014" name="PLoS ONE">
        <title>Global Analysis of Gene Expression Profiles in Physic Nut (Jatropha curcas L.) Seedlings Exposed to Salt Stress.</title>
        <authorList>
            <person name="Zhang L."/>
            <person name="Zhang C."/>
            <person name="Wu P."/>
            <person name="Chen Y."/>
            <person name="Li M."/>
            <person name="Jiang H."/>
            <person name="Wu G."/>
        </authorList>
    </citation>
    <scope>NUCLEOTIDE SEQUENCE [LARGE SCALE GENOMIC DNA]</scope>
    <source>
        <strain evidence="2">cv. GZQX0401</strain>
        <tissue evidence="1">Young leaves</tissue>
    </source>
</reference>
<keyword evidence="2" id="KW-1185">Reference proteome</keyword>
<dbReference type="Proteomes" id="UP000027138">
    <property type="component" value="Unassembled WGS sequence"/>
</dbReference>
<organism evidence="1 2">
    <name type="scientific">Jatropha curcas</name>
    <name type="common">Barbados nut</name>
    <dbReference type="NCBI Taxonomy" id="180498"/>
    <lineage>
        <taxon>Eukaryota</taxon>
        <taxon>Viridiplantae</taxon>
        <taxon>Streptophyta</taxon>
        <taxon>Embryophyta</taxon>
        <taxon>Tracheophyta</taxon>
        <taxon>Spermatophyta</taxon>
        <taxon>Magnoliopsida</taxon>
        <taxon>eudicotyledons</taxon>
        <taxon>Gunneridae</taxon>
        <taxon>Pentapetalae</taxon>
        <taxon>rosids</taxon>
        <taxon>fabids</taxon>
        <taxon>Malpighiales</taxon>
        <taxon>Euphorbiaceae</taxon>
        <taxon>Crotonoideae</taxon>
        <taxon>Jatropheae</taxon>
        <taxon>Jatropha</taxon>
    </lineage>
</organism>
<protein>
    <submittedName>
        <fullName evidence="1">Uncharacterized protein</fullName>
    </submittedName>
</protein>
<dbReference type="EMBL" id="KK914535">
    <property type="protein sequence ID" value="KDP34322.1"/>
    <property type="molecule type" value="Genomic_DNA"/>
</dbReference>
<proteinExistence type="predicted"/>